<dbReference type="RefSeq" id="WP_145385406.1">
    <property type="nucleotide sequence ID" value="NZ_CP037423.1"/>
</dbReference>
<dbReference type="AlphaFoldDB" id="A0A518HLK8"/>
<evidence type="ECO:0000313" key="2">
    <source>
        <dbReference type="EMBL" id="QDV41727.1"/>
    </source>
</evidence>
<proteinExistence type="predicted"/>
<dbReference type="Pfam" id="PF05635">
    <property type="entry name" value="23S_rRNA_IVP"/>
    <property type="match status" value="1"/>
</dbReference>
<reference evidence="2 3" key="1">
    <citation type="submission" date="2019-03" db="EMBL/GenBank/DDBJ databases">
        <title>Deep-cultivation of Planctomycetes and their phenomic and genomic characterization uncovers novel biology.</title>
        <authorList>
            <person name="Wiegand S."/>
            <person name="Jogler M."/>
            <person name="Boedeker C."/>
            <person name="Pinto D."/>
            <person name="Vollmers J."/>
            <person name="Rivas-Marin E."/>
            <person name="Kohn T."/>
            <person name="Peeters S.H."/>
            <person name="Heuer A."/>
            <person name="Rast P."/>
            <person name="Oberbeckmann S."/>
            <person name="Bunk B."/>
            <person name="Jeske O."/>
            <person name="Meyerdierks A."/>
            <person name="Storesund J.E."/>
            <person name="Kallscheuer N."/>
            <person name="Luecker S."/>
            <person name="Lage O.M."/>
            <person name="Pohl T."/>
            <person name="Merkel B.J."/>
            <person name="Hornburger P."/>
            <person name="Mueller R.-W."/>
            <person name="Bruemmer F."/>
            <person name="Labrenz M."/>
            <person name="Spormann A.M."/>
            <person name="Op den Camp H."/>
            <person name="Overmann J."/>
            <person name="Amann R."/>
            <person name="Jetten M.S.M."/>
            <person name="Mascher T."/>
            <person name="Medema M.H."/>
            <person name="Devos D.P."/>
            <person name="Kaster A.-K."/>
            <person name="Ovreas L."/>
            <person name="Rohde M."/>
            <person name="Galperin M.Y."/>
            <person name="Jogler C."/>
        </authorList>
    </citation>
    <scope>NUCLEOTIDE SEQUENCE [LARGE SCALE GENOMIC DNA]</scope>
    <source>
        <strain evidence="2 3">Enr13</strain>
    </source>
</reference>
<dbReference type="PANTHER" id="PTHR38471:SF2">
    <property type="entry name" value="FOUR HELIX BUNDLE PROTEIN"/>
    <property type="match status" value="1"/>
</dbReference>
<name>A0A518HLK8_9BACT</name>
<dbReference type="InterPro" id="IPR012657">
    <property type="entry name" value="23S_rRNA-intervening_sequence"/>
</dbReference>
<evidence type="ECO:0000313" key="3">
    <source>
        <dbReference type="Proteomes" id="UP000319004"/>
    </source>
</evidence>
<accession>A0A518HLK8</accession>
<dbReference type="Proteomes" id="UP000319004">
    <property type="component" value="Chromosome"/>
</dbReference>
<dbReference type="EMBL" id="CP037423">
    <property type="protein sequence ID" value="QDV41727.1"/>
    <property type="molecule type" value="Genomic_DNA"/>
</dbReference>
<dbReference type="NCBIfam" id="TIGR02436">
    <property type="entry name" value="four helix bundle protein"/>
    <property type="match status" value="1"/>
</dbReference>
<dbReference type="OrthoDB" id="276165at2"/>
<sequence>MTEPIFDHDRLDVYRLSIDYVASSFSLAKDLNGCHRHARDQWLRAAQSIPLNIAEGNGKRSLKDRSRFLDIARGSALECVAIQNVLAATDGLNAGSHADLKRLLHRIVSMLTRLIARSATVAELPAEYNAGVEYEYRDAEYEYKYDEGRKPEPRIAPKDAAPFFSKSLSTAHPR</sequence>
<evidence type="ECO:0008006" key="4">
    <source>
        <dbReference type="Google" id="ProtNLM"/>
    </source>
</evidence>
<dbReference type="KEGG" id="snep:Enr13x_15700"/>
<feature type="compositionally biased region" description="Basic and acidic residues" evidence="1">
    <location>
        <begin position="148"/>
        <end position="157"/>
    </location>
</feature>
<dbReference type="Gene3D" id="1.20.1440.60">
    <property type="entry name" value="23S rRNA-intervening sequence"/>
    <property type="match status" value="1"/>
</dbReference>
<keyword evidence="3" id="KW-1185">Reference proteome</keyword>
<dbReference type="SUPFAM" id="SSF158446">
    <property type="entry name" value="IVS-encoded protein-like"/>
    <property type="match status" value="1"/>
</dbReference>
<organism evidence="2 3">
    <name type="scientific">Stieleria neptunia</name>
    <dbReference type="NCBI Taxonomy" id="2527979"/>
    <lineage>
        <taxon>Bacteria</taxon>
        <taxon>Pseudomonadati</taxon>
        <taxon>Planctomycetota</taxon>
        <taxon>Planctomycetia</taxon>
        <taxon>Pirellulales</taxon>
        <taxon>Pirellulaceae</taxon>
        <taxon>Stieleria</taxon>
    </lineage>
</organism>
<gene>
    <name evidence="2" type="ORF">Enr13x_15700</name>
</gene>
<feature type="region of interest" description="Disordered" evidence="1">
    <location>
        <begin position="148"/>
        <end position="174"/>
    </location>
</feature>
<protein>
    <recommendedName>
        <fullName evidence="4">Four helix bundle protein</fullName>
    </recommendedName>
</protein>
<evidence type="ECO:0000256" key="1">
    <source>
        <dbReference type="SAM" id="MobiDB-lite"/>
    </source>
</evidence>
<dbReference type="PANTHER" id="PTHR38471">
    <property type="entry name" value="FOUR HELIX BUNDLE PROTEIN"/>
    <property type="match status" value="1"/>
</dbReference>
<dbReference type="InterPro" id="IPR036583">
    <property type="entry name" value="23S_rRNA_IVS_sf"/>
</dbReference>